<comment type="subcellular location">
    <subcellularLocation>
        <location evidence="1">Cytoplasm</location>
    </subcellularLocation>
</comment>
<dbReference type="Gene3D" id="1.10.10.370">
    <property type="entry name" value="DsrC-like protein, C-terminal domain"/>
    <property type="match status" value="1"/>
</dbReference>
<reference evidence="4 5" key="1">
    <citation type="journal article" date="2023" name="Microorganisms">
        <title>Thiorhodovibrio frisius and Trv. litoralis spp. nov., Two Novel Members from a Clade of Fastidious Purple Sulfur Bacteria That Exhibit Unique Red-Shifted Light-Harvesting Capabilities.</title>
        <authorList>
            <person name="Methner A."/>
            <person name="Kuzyk S.B."/>
            <person name="Petersen J."/>
            <person name="Bauer S."/>
            <person name="Brinkmann H."/>
            <person name="Sichau K."/>
            <person name="Wanner G."/>
            <person name="Wolf J."/>
            <person name="Neumann-Schaal M."/>
            <person name="Henke P."/>
            <person name="Tank M."/>
            <person name="Sproer C."/>
            <person name="Bunk B."/>
            <person name="Overmann J."/>
        </authorList>
    </citation>
    <scope>NUCLEOTIDE SEQUENCE [LARGE SCALE GENOMIC DNA]</scope>
    <source>
        <strain evidence="4 5">DSM 6702</strain>
    </source>
</reference>
<keyword evidence="5" id="KW-1185">Reference proteome</keyword>
<accession>A0ABZ0SCU0</accession>
<dbReference type="InterPro" id="IPR025526">
    <property type="entry name" value="DsrC-like_dom_sf"/>
</dbReference>
<dbReference type="GO" id="GO:0016740">
    <property type="term" value="F:transferase activity"/>
    <property type="evidence" value="ECO:0007669"/>
    <property type="project" value="UniProtKB-KW"/>
</dbReference>
<dbReference type="RefSeq" id="WP_328984467.1">
    <property type="nucleotide sequence ID" value="NZ_CP121472.1"/>
</dbReference>
<dbReference type="InterPro" id="IPR007453">
    <property type="entry name" value="DsrC/TusE"/>
</dbReference>
<sequence length="119" mass="13525">MMQPTADFSPAYHRFTSIHQPLPLDEDGFVIDPNVWTDTLACLLTALDGRGTLEPEHWSIIYHLREHFLSYNALPPMSQICHEHSMMRTRVKELFGSCRAAWRTAGLPNPGPEALAYMS</sequence>
<organism evidence="4 5">
    <name type="scientific">Thiorhodovibrio winogradskyi</name>
    <dbReference type="NCBI Taxonomy" id="77007"/>
    <lineage>
        <taxon>Bacteria</taxon>
        <taxon>Pseudomonadati</taxon>
        <taxon>Pseudomonadota</taxon>
        <taxon>Gammaproteobacteria</taxon>
        <taxon>Chromatiales</taxon>
        <taxon>Chromatiaceae</taxon>
        <taxon>Thiorhodovibrio</taxon>
    </lineage>
</organism>
<dbReference type="PANTHER" id="PTHR37010:SF1">
    <property type="entry name" value="SULFURTRANSFERASE TUSE"/>
    <property type="match status" value="1"/>
</dbReference>
<evidence type="ECO:0000256" key="3">
    <source>
        <dbReference type="ARBA" id="ARBA00022490"/>
    </source>
</evidence>
<dbReference type="InterPro" id="IPR042072">
    <property type="entry name" value="DsrC-like_C"/>
</dbReference>
<evidence type="ECO:0000256" key="1">
    <source>
        <dbReference type="ARBA" id="ARBA00004496"/>
    </source>
</evidence>
<comment type="similarity">
    <text evidence="2">Belongs to the DsrC/TusE family.</text>
</comment>
<evidence type="ECO:0000313" key="4">
    <source>
        <dbReference type="EMBL" id="WPL18722.1"/>
    </source>
</evidence>
<dbReference type="Pfam" id="PF04358">
    <property type="entry name" value="DsrC"/>
    <property type="match status" value="1"/>
</dbReference>
<dbReference type="SUPFAM" id="SSF69721">
    <property type="entry name" value="DsrC, the gamma subunit of dissimilatory sulfite reductase"/>
    <property type="match status" value="1"/>
</dbReference>
<keyword evidence="3" id="KW-0963">Cytoplasm</keyword>
<keyword evidence="4" id="KW-0808">Transferase</keyword>
<gene>
    <name evidence="4" type="primary">tusE_9</name>
    <name evidence="4" type="ORF">Thiowin_03810</name>
</gene>
<evidence type="ECO:0000256" key="2">
    <source>
        <dbReference type="ARBA" id="ARBA00005718"/>
    </source>
</evidence>
<protein>
    <submittedName>
        <fullName evidence="4">Sulfurtransferase TusE</fullName>
        <ecNumber evidence="4">2.8.1.-</ecNumber>
    </submittedName>
</protein>
<proteinExistence type="inferred from homology"/>
<dbReference type="Proteomes" id="UP001432180">
    <property type="component" value="Chromosome"/>
</dbReference>
<dbReference type="EC" id="2.8.1.-" evidence="4"/>
<name>A0ABZ0SCU0_9GAMM</name>
<dbReference type="PANTHER" id="PTHR37010">
    <property type="entry name" value="SULFURTRANSFERASE TUSE"/>
    <property type="match status" value="1"/>
</dbReference>
<dbReference type="EMBL" id="CP121472">
    <property type="protein sequence ID" value="WPL18722.1"/>
    <property type="molecule type" value="Genomic_DNA"/>
</dbReference>
<evidence type="ECO:0000313" key="5">
    <source>
        <dbReference type="Proteomes" id="UP001432180"/>
    </source>
</evidence>